<dbReference type="GO" id="GO:1990380">
    <property type="term" value="F:K48-linked deubiquitinase activity"/>
    <property type="evidence" value="ECO:0007669"/>
    <property type="project" value="UniProtKB-UniRule"/>
</dbReference>
<comment type="function">
    <text evidence="2">Hydrolase that can remove 'Lys-48'-linked conjugated ubiquitin from proteins.</text>
</comment>
<reference evidence="4" key="1">
    <citation type="submission" date="2020-08" db="EMBL/GenBank/DDBJ databases">
        <title>Multicomponent nature underlies the extraordinary mechanical properties of spider dragline silk.</title>
        <authorList>
            <person name="Kono N."/>
            <person name="Nakamura H."/>
            <person name="Mori M."/>
            <person name="Yoshida Y."/>
            <person name="Ohtoshi R."/>
            <person name="Malay A.D."/>
            <person name="Moran D.A.P."/>
            <person name="Tomita M."/>
            <person name="Numata K."/>
            <person name="Arakawa K."/>
        </authorList>
    </citation>
    <scope>NUCLEOTIDE SEQUENCE</scope>
</reference>
<comment type="similarity">
    <text evidence="1 2">Belongs to the MINDY deubiquitinase family. FAM188 subfamily.</text>
</comment>
<comment type="caution">
    <text evidence="4">The sequence shown here is derived from an EMBL/GenBank/DDBJ whole genome shotgun (WGS) entry which is preliminary data.</text>
</comment>
<gene>
    <name evidence="4" type="primary">MINDY4</name>
    <name evidence="4" type="ORF">TNIN_409361</name>
</gene>
<protein>
    <recommendedName>
        <fullName evidence="2">Ubiquitin carboxyl-terminal hydrolase MINDY</fullName>
        <ecNumber evidence="2">3.4.19.12</ecNumber>
    </recommendedName>
</protein>
<evidence type="ECO:0000313" key="5">
    <source>
        <dbReference type="Proteomes" id="UP000886998"/>
    </source>
</evidence>
<evidence type="ECO:0000256" key="2">
    <source>
        <dbReference type="RuleBase" id="RU367088"/>
    </source>
</evidence>
<dbReference type="AlphaFoldDB" id="A0A8X7CS40"/>
<accession>A0A8X7CS40</accession>
<keyword evidence="5" id="KW-1185">Reference proteome</keyword>
<evidence type="ECO:0000259" key="3">
    <source>
        <dbReference type="SMART" id="SM01174"/>
    </source>
</evidence>
<dbReference type="GO" id="GO:0006508">
    <property type="term" value="P:proteolysis"/>
    <property type="evidence" value="ECO:0007669"/>
    <property type="project" value="UniProtKB-KW"/>
</dbReference>
<feature type="domain" description="Deubiquitinating enzyme MINDY-3/4 conserved" evidence="3">
    <location>
        <begin position="40"/>
        <end position="378"/>
    </location>
</feature>
<dbReference type="OrthoDB" id="6431771at2759"/>
<keyword evidence="2" id="KW-0833">Ubl conjugation pathway</keyword>
<dbReference type="EMBL" id="BMAV01020829">
    <property type="protein sequence ID" value="GFY74587.1"/>
    <property type="molecule type" value="Genomic_DNA"/>
</dbReference>
<sequence length="381" mass="42850">MSNKSTEPSSSHFINVPCDLLSSVRAEERFITVDEACALRHLLFGNTMNSFTEAWTEQGFHFRSVPPYGFIQKKAGPCGVLAAVQAHVIYELLFGYSHIDAEFGIPRLKSGEKVEALARALASILWQAGDNEKAVVAMKRNGADLSSSRASTILEVDGVIEHLQLKYFECKSCLLEYFVNSKPEVMSDHDGSCIYFLYSLMLTRGVEKIRQEMDYPDSHLIGSDGYCSQEIINLILIGKAVPNLFDGDVELNSGGAQTTRFRGIPSQSKIGLLSLYEYQETCTVGNNLKNPKYPIWLVLADSHFTVLFAMTKKILKSKFRRTFILYHYDGLAKKFAETSYTIDPIANFDAHEKDRSLPIVVQCIYTRWPHASIKEIEDPKN</sequence>
<dbReference type="Proteomes" id="UP000886998">
    <property type="component" value="Unassembled WGS sequence"/>
</dbReference>
<proteinExistence type="inferred from homology"/>
<organism evidence="4 5">
    <name type="scientific">Trichonephila inaurata madagascariensis</name>
    <dbReference type="NCBI Taxonomy" id="2747483"/>
    <lineage>
        <taxon>Eukaryota</taxon>
        <taxon>Metazoa</taxon>
        <taxon>Ecdysozoa</taxon>
        <taxon>Arthropoda</taxon>
        <taxon>Chelicerata</taxon>
        <taxon>Arachnida</taxon>
        <taxon>Araneae</taxon>
        <taxon>Araneomorphae</taxon>
        <taxon>Entelegynae</taxon>
        <taxon>Araneoidea</taxon>
        <taxon>Nephilidae</taxon>
        <taxon>Trichonephila</taxon>
        <taxon>Trichonephila inaurata</taxon>
    </lineage>
</organism>
<comment type="catalytic activity">
    <reaction evidence="2">
        <text>Thiol-dependent hydrolysis of ester, thioester, amide, peptide and isopeptide bonds formed by the C-terminal Gly of ubiquitin (a 76-residue protein attached to proteins as an intracellular targeting signal).</text>
        <dbReference type="EC" id="3.4.19.12"/>
    </reaction>
</comment>
<evidence type="ECO:0000313" key="4">
    <source>
        <dbReference type="EMBL" id="GFY74587.1"/>
    </source>
</evidence>
<keyword evidence="2" id="KW-0645">Protease</keyword>
<dbReference type="GO" id="GO:0071108">
    <property type="term" value="P:protein K48-linked deubiquitination"/>
    <property type="evidence" value="ECO:0007669"/>
    <property type="project" value="InterPro"/>
</dbReference>
<dbReference type="PANTHER" id="PTHR12473">
    <property type="entry name" value="UBIQUITIN CARBOXYL-TERMINAL HYDROLASE MINDY-4-RELATED"/>
    <property type="match status" value="1"/>
</dbReference>
<dbReference type="InterPro" id="IPR039785">
    <property type="entry name" value="MINY3/4"/>
</dbReference>
<name>A0A8X7CS40_9ARAC</name>
<dbReference type="InterPro" id="IPR025257">
    <property type="entry name" value="MINDY-3/4_CD"/>
</dbReference>
<keyword evidence="2 4" id="KW-0378">Hydrolase</keyword>
<dbReference type="GO" id="GO:0004843">
    <property type="term" value="F:cysteine-type deubiquitinase activity"/>
    <property type="evidence" value="ECO:0007669"/>
    <property type="project" value="UniProtKB-UniRule"/>
</dbReference>
<dbReference type="PANTHER" id="PTHR12473:SF8">
    <property type="entry name" value="UBIQUITIN CARBOXYL-TERMINAL HYDROLASE MINDY-4-RELATED"/>
    <property type="match status" value="1"/>
</dbReference>
<keyword evidence="2" id="KW-0788">Thiol protease</keyword>
<dbReference type="Pfam" id="PF13898">
    <property type="entry name" value="MINDY-3_4_CD"/>
    <property type="match status" value="1"/>
</dbReference>
<dbReference type="EC" id="3.4.19.12" evidence="2"/>
<dbReference type="SMART" id="SM01174">
    <property type="entry name" value="DUF4205"/>
    <property type="match status" value="1"/>
</dbReference>
<evidence type="ECO:0000256" key="1">
    <source>
        <dbReference type="ARBA" id="ARBA00011074"/>
    </source>
</evidence>